<gene>
    <name evidence="2" type="ORF">X975_13680</name>
</gene>
<dbReference type="InterPro" id="IPR031569">
    <property type="entry name" value="ApeC"/>
</dbReference>
<dbReference type="AlphaFoldDB" id="A0A087UXZ0"/>
<feature type="non-terminal residue" evidence="2">
    <location>
        <position position="178"/>
    </location>
</feature>
<proteinExistence type="predicted"/>
<sequence length="178" mass="20410">MKSKTLSSHTSPRVWPPGEYCIYQYGRQCPSGFKSGYITWLDTKQFPSNNKIEGSVPRGNYTQNTTTIFFCCRSDGSAENYIELPTTSPFYLLRYGKLCQKVKGMTPSSQYFHFNEDIDPRYPSTEKSADMIDGISKYGSPHPFVDKSKYEKGIMLFYCYYDISDSLRGFRVTVDETG</sequence>
<dbReference type="OMA" id="CPENFET"/>
<accession>A0A087UXZ0</accession>
<dbReference type="Pfam" id="PF16977">
    <property type="entry name" value="ApeC"/>
    <property type="match status" value="1"/>
</dbReference>
<protein>
    <recommendedName>
        <fullName evidence="1">Apextrin C-terminal domain-containing protein</fullName>
    </recommendedName>
</protein>
<feature type="domain" description="Apextrin C-terminal" evidence="1">
    <location>
        <begin position="8"/>
        <end position="161"/>
    </location>
</feature>
<reference evidence="2 3" key="1">
    <citation type="submission" date="2013-11" db="EMBL/GenBank/DDBJ databases">
        <title>Genome sequencing of Stegodyphus mimosarum.</title>
        <authorList>
            <person name="Bechsgaard J."/>
        </authorList>
    </citation>
    <scope>NUCLEOTIDE SEQUENCE [LARGE SCALE GENOMIC DNA]</scope>
</reference>
<dbReference type="PANTHER" id="PTHR19324">
    <property type="entry name" value="PERFORIN-LIKE PROTEIN 1"/>
    <property type="match status" value="1"/>
</dbReference>
<dbReference type="PANTHER" id="PTHR19324:SF33">
    <property type="entry name" value="MUCIN-5AC"/>
    <property type="match status" value="1"/>
</dbReference>
<evidence type="ECO:0000313" key="3">
    <source>
        <dbReference type="Proteomes" id="UP000054359"/>
    </source>
</evidence>
<evidence type="ECO:0000259" key="1">
    <source>
        <dbReference type="Pfam" id="PF16977"/>
    </source>
</evidence>
<organism evidence="2 3">
    <name type="scientific">Stegodyphus mimosarum</name>
    <name type="common">African social velvet spider</name>
    <dbReference type="NCBI Taxonomy" id="407821"/>
    <lineage>
        <taxon>Eukaryota</taxon>
        <taxon>Metazoa</taxon>
        <taxon>Ecdysozoa</taxon>
        <taxon>Arthropoda</taxon>
        <taxon>Chelicerata</taxon>
        <taxon>Arachnida</taxon>
        <taxon>Araneae</taxon>
        <taxon>Araneomorphae</taxon>
        <taxon>Entelegynae</taxon>
        <taxon>Eresoidea</taxon>
        <taxon>Eresidae</taxon>
        <taxon>Stegodyphus</taxon>
    </lineage>
</organism>
<dbReference type="Proteomes" id="UP000054359">
    <property type="component" value="Unassembled WGS sequence"/>
</dbReference>
<evidence type="ECO:0000313" key="2">
    <source>
        <dbReference type="EMBL" id="KFM82229.1"/>
    </source>
</evidence>
<dbReference type="EMBL" id="KK122204">
    <property type="protein sequence ID" value="KFM82229.1"/>
    <property type="molecule type" value="Genomic_DNA"/>
</dbReference>
<keyword evidence="3" id="KW-1185">Reference proteome</keyword>
<name>A0A087UXZ0_STEMI</name>
<dbReference type="OrthoDB" id="6022531at2759"/>